<reference evidence="1 2" key="2">
    <citation type="journal article" date="2021" name="Genomics">
        <title>High-quality reference genome for Clonorchis sinensis.</title>
        <authorList>
            <person name="Young N.D."/>
            <person name="Stroehlein A.J."/>
            <person name="Kinkar L."/>
            <person name="Wang T."/>
            <person name="Sohn W.M."/>
            <person name="Chang B.C.H."/>
            <person name="Kaur P."/>
            <person name="Weisz D."/>
            <person name="Dudchenko O."/>
            <person name="Aiden E.L."/>
            <person name="Korhonen P.K."/>
            <person name="Gasser R.B."/>
        </authorList>
    </citation>
    <scope>NUCLEOTIDE SEQUENCE [LARGE SCALE GENOMIC DNA]</scope>
    <source>
        <strain evidence="1">Cs-k2</strain>
    </source>
</reference>
<organism evidence="1 2">
    <name type="scientific">Clonorchis sinensis</name>
    <name type="common">Chinese liver fluke</name>
    <dbReference type="NCBI Taxonomy" id="79923"/>
    <lineage>
        <taxon>Eukaryota</taxon>
        <taxon>Metazoa</taxon>
        <taxon>Spiralia</taxon>
        <taxon>Lophotrochozoa</taxon>
        <taxon>Platyhelminthes</taxon>
        <taxon>Trematoda</taxon>
        <taxon>Digenea</taxon>
        <taxon>Opisthorchiida</taxon>
        <taxon>Opisthorchiata</taxon>
        <taxon>Opisthorchiidae</taxon>
        <taxon>Clonorchis</taxon>
    </lineage>
</organism>
<gene>
    <name evidence="1" type="ORF">CSKR_112950</name>
</gene>
<dbReference type="EMBL" id="NIRI02000005">
    <property type="protein sequence ID" value="KAG5454610.1"/>
    <property type="molecule type" value="Genomic_DNA"/>
</dbReference>
<protein>
    <submittedName>
        <fullName evidence="1">Uncharacterized protein</fullName>
    </submittedName>
</protein>
<reference evidence="1 2" key="1">
    <citation type="journal article" date="2018" name="Biotechnol. Adv.">
        <title>Improved genomic resources and new bioinformatic workflow for the carcinogenic parasite Clonorchis sinensis: Biotechnological implications.</title>
        <authorList>
            <person name="Wang D."/>
            <person name="Korhonen P.K."/>
            <person name="Gasser R.B."/>
            <person name="Young N.D."/>
        </authorList>
    </citation>
    <scope>NUCLEOTIDE SEQUENCE [LARGE SCALE GENOMIC DNA]</scope>
    <source>
        <strain evidence="1">Cs-k2</strain>
    </source>
</reference>
<comment type="caution">
    <text evidence="1">The sequence shown here is derived from an EMBL/GenBank/DDBJ whole genome shotgun (WGS) entry which is preliminary data.</text>
</comment>
<proteinExistence type="predicted"/>
<dbReference type="AlphaFoldDB" id="A0A3R7EUB2"/>
<accession>A0A3R7EUB2</accession>
<keyword evidence="2" id="KW-1185">Reference proteome</keyword>
<evidence type="ECO:0000313" key="1">
    <source>
        <dbReference type="EMBL" id="KAG5454610.1"/>
    </source>
</evidence>
<name>A0A3R7EUB2_CLOSI</name>
<dbReference type="Proteomes" id="UP000286415">
    <property type="component" value="Unassembled WGS sequence"/>
</dbReference>
<evidence type="ECO:0000313" key="2">
    <source>
        <dbReference type="Proteomes" id="UP000286415"/>
    </source>
</evidence>
<dbReference type="OrthoDB" id="6251145at2759"/>
<dbReference type="InParanoid" id="A0A3R7EUB2"/>
<sequence>MYRDISNIVATRNEAAWCSTFSCLKTSQTGDSAGFQSVAAPFLCLTAMQPEGRTRAGILPGCPSLDRGSSEVEVGLKPRTLRSVCHHRILHNRSAVGTLCAPQVCHYRILHNRSAVETVRCPTAMPPEGSTRAGILPGCLSQGRGSRGLEVGLEPSTFRPASWIETDNNNATDIGCQLHLEVSNQAQWGSCGAHPNHHTVQACSSFFLRQYTHLQMNLVFTGDSTESLVYDLLQLNVLHTGRLMIQLVRYSRFRIHRSSSVTVGSDTTGHPTISSGSETPRKRAIIQDEDGVWLPGEQDDIPEQVSSHSLKVSIADRTAGERVSYKLIQQRSLDHGLYSQMNRLDVDPCEVVDEPSRGDDGLINAGTASTSDSSDILRSAHDIGRIIVSHSPSEDTVIQLLQSTSSGHAFSLRDVLAHRLPVFNDEEEEEPRTTLICKEIWFCEGLTWNPAESLVCDVSRQLNVLHQAASRSSCHEIRDIAARAYHTTYRVTENPRTAHDRFWSYWSSSGRRSSRVPVELKFHVQRIYLKQTIRNERLTWIQLSLQSKKIWCIFV</sequence>